<sequence length="105" mass="11690">MSEMFYFFLLSGGKVNMDLIGGLGSSNKHEFVFLLYPCEVFGLRITSLEGGQSGPELQLSLELSDLNQSVSMKLFLFCSIQFGASKCLTLRLNFEHHNKSQLSSV</sequence>
<dbReference type="EMBL" id="JAHRIP010041188">
    <property type="protein sequence ID" value="MEQ2296996.1"/>
    <property type="molecule type" value="Genomic_DNA"/>
</dbReference>
<comment type="caution">
    <text evidence="1">The sequence shown here is derived from an EMBL/GenBank/DDBJ whole genome shotgun (WGS) entry which is preliminary data.</text>
</comment>
<evidence type="ECO:0000313" key="2">
    <source>
        <dbReference type="Proteomes" id="UP001469553"/>
    </source>
</evidence>
<name>A0ABV0YT73_9TELE</name>
<dbReference type="Proteomes" id="UP001469553">
    <property type="component" value="Unassembled WGS sequence"/>
</dbReference>
<protein>
    <submittedName>
        <fullName evidence="1">Uncharacterized protein</fullName>
    </submittedName>
</protein>
<gene>
    <name evidence="1" type="ORF">AMECASPLE_030218</name>
</gene>
<organism evidence="1 2">
    <name type="scientific">Ameca splendens</name>
    <dbReference type="NCBI Taxonomy" id="208324"/>
    <lineage>
        <taxon>Eukaryota</taxon>
        <taxon>Metazoa</taxon>
        <taxon>Chordata</taxon>
        <taxon>Craniata</taxon>
        <taxon>Vertebrata</taxon>
        <taxon>Euteleostomi</taxon>
        <taxon>Actinopterygii</taxon>
        <taxon>Neopterygii</taxon>
        <taxon>Teleostei</taxon>
        <taxon>Neoteleostei</taxon>
        <taxon>Acanthomorphata</taxon>
        <taxon>Ovalentaria</taxon>
        <taxon>Atherinomorphae</taxon>
        <taxon>Cyprinodontiformes</taxon>
        <taxon>Goodeidae</taxon>
        <taxon>Ameca</taxon>
    </lineage>
</organism>
<keyword evidence="2" id="KW-1185">Reference proteome</keyword>
<accession>A0ABV0YT73</accession>
<proteinExistence type="predicted"/>
<evidence type="ECO:0000313" key="1">
    <source>
        <dbReference type="EMBL" id="MEQ2296996.1"/>
    </source>
</evidence>
<reference evidence="1 2" key="1">
    <citation type="submission" date="2021-06" db="EMBL/GenBank/DDBJ databases">
        <authorList>
            <person name="Palmer J.M."/>
        </authorList>
    </citation>
    <scope>NUCLEOTIDE SEQUENCE [LARGE SCALE GENOMIC DNA]</scope>
    <source>
        <strain evidence="1 2">AS_MEX2019</strain>
        <tissue evidence="1">Muscle</tissue>
    </source>
</reference>